<dbReference type="EMBL" id="ML977569">
    <property type="protein sequence ID" value="KAF2004159.1"/>
    <property type="molecule type" value="Genomic_DNA"/>
</dbReference>
<proteinExistence type="predicted"/>
<evidence type="ECO:0000256" key="3">
    <source>
        <dbReference type="ARBA" id="ARBA00022833"/>
    </source>
</evidence>
<evidence type="ECO:0000256" key="1">
    <source>
        <dbReference type="ARBA" id="ARBA00022723"/>
    </source>
</evidence>
<keyword evidence="2" id="KW-0863">Zinc-finger</keyword>
<protein>
    <recommendedName>
        <fullName evidence="4">MYND-type domain-containing protein</fullName>
    </recommendedName>
</protein>
<keyword evidence="6" id="KW-1185">Reference proteome</keyword>
<feature type="domain" description="MYND-type" evidence="4">
    <location>
        <begin position="50"/>
        <end position="86"/>
    </location>
</feature>
<dbReference type="OrthoDB" id="3664327at2759"/>
<dbReference type="GO" id="GO:0008270">
    <property type="term" value="F:zinc ion binding"/>
    <property type="evidence" value="ECO:0007669"/>
    <property type="project" value="UniProtKB-KW"/>
</dbReference>
<keyword evidence="3" id="KW-0862">Zinc</keyword>
<evidence type="ECO:0000256" key="2">
    <source>
        <dbReference type="ARBA" id="ARBA00022771"/>
    </source>
</evidence>
<gene>
    <name evidence="5" type="ORF">P154DRAFT_67496</name>
</gene>
<accession>A0A6A5WTU6</accession>
<evidence type="ECO:0000313" key="6">
    <source>
        <dbReference type="Proteomes" id="UP000799779"/>
    </source>
</evidence>
<dbReference type="Proteomes" id="UP000799779">
    <property type="component" value="Unassembled WGS sequence"/>
</dbReference>
<dbReference type="Gene3D" id="6.10.140.2220">
    <property type="match status" value="1"/>
</dbReference>
<sequence>MSSNSTTSEACPSLSTLPDTESELEIPFHEIFDLEGVKLDDIKPNKEVFCNNCNAIGALICPGCSNAIYCSEDCIQEDKGLHNLVCKKFGKLKERPSRHHRRAILFPVDEDGPRFVWIATKGGLWAWRDITDQHAIQGARPGWVTISSLKSLGRLLDDCHNIDIVFDRDCKIKGCPQNQALNALVEEPIAKYYGGSLVAIRTDENEMGGLELGDLDTRSLRAMGDFFRYRELW</sequence>
<evidence type="ECO:0000259" key="4">
    <source>
        <dbReference type="PROSITE" id="PS01360"/>
    </source>
</evidence>
<dbReference type="InterPro" id="IPR002893">
    <property type="entry name" value="Znf_MYND"/>
</dbReference>
<name>A0A6A5WTU6_9PLEO</name>
<dbReference type="PROSITE" id="PS01360">
    <property type="entry name" value="ZF_MYND_1"/>
    <property type="match status" value="1"/>
</dbReference>
<dbReference type="SUPFAM" id="SSF144232">
    <property type="entry name" value="HIT/MYND zinc finger-like"/>
    <property type="match status" value="1"/>
</dbReference>
<reference evidence="5" key="1">
    <citation type="journal article" date="2020" name="Stud. Mycol.">
        <title>101 Dothideomycetes genomes: a test case for predicting lifestyles and emergence of pathogens.</title>
        <authorList>
            <person name="Haridas S."/>
            <person name="Albert R."/>
            <person name="Binder M."/>
            <person name="Bloem J."/>
            <person name="Labutti K."/>
            <person name="Salamov A."/>
            <person name="Andreopoulos B."/>
            <person name="Baker S."/>
            <person name="Barry K."/>
            <person name="Bills G."/>
            <person name="Bluhm B."/>
            <person name="Cannon C."/>
            <person name="Castanera R."/>
            <person name="Culley D."/>
            <person name="Daum C."/>
            <person name="Ezra D."/>
            <person name="Gonzalez J."/>
            <person name="Henrissat B."/>
            <person name="Kuo A."/>
            <person name="Liang C."/>
            <person name="Lipzen A."/>
            <person name="Lutzoni F."/>
            <person name="Magnuson J."/>
            <person name="Mondo S."/>
            <person name="Nolan M."/>
            <person name="Ohm R."/>
            <person name="Pangilinan J."/>
            <person name="Park H.-J."/>
            <person name="Ramirez L."/>
            <person name="Alfaro M."/>
            <person name="Sun H."/>
            <person name="Tritt A."/>
            <person name="Yoshinaga Y."/>
            <person name="Zwiers L.-H."/>
            <person name="Turgeon B."/>
            <person name="Goodwin S."/>
            <person name="Spatafora J."/>
            <person name="Crous P."/>
            <person name="Grigoriev I."/>
        </authorList>
    </citation>
    <scope>NUCLEOTIDE SEQUENCE</scope>
    <source>
        <strain evidence="5">CBS 123094</strain>
    </source>
</reference>
<dbReference type="AlphaFoldDB" id="A0A6A5WTU6"/>
<organism evidence="5 6">
    <name type="scientific">Amniculicola lignicola CBS 123094</name>
    <dbReference type="NCBI Taxonomy" id="1392246"/>
    <lineage>
        <taxon>Eukaryota</taxon>
        <taxon>Fungi</taxon>
        <taxon>Dikarya</taxon>
        <taxon>Ascomycota</taxon>
        <taxon>Pezizomycotina</taxon>
        <taxon>Dothideomycetes</taxon>
        <taxon>Pleosporomycetidae</taxon>
        <taxon>Pleosporales</taxon>
        <taxon>Amniculicolaceae</taxon>
        <taxon>Amniculicola</taxon>
    </lineage>
</organism>
<evidence type="ECO:0000313" key="5">
    <source>
        <dbReference type="EMBL" id="KAF2004159.1"/>
    </source>
</evidence>
<dbReference type="Pfam" id="PF01753">
    <property type="entry name" value="zf-MYND"/>
    <property type="match status" value="1"/>
</dbReference>
<keyword evidence="1" id="KW-0479">Metal-binding</keyword>